<evidence type="ECO:0000313" key="5">
    <source>
        <dbReference type="Proteomes" id="UP000694680"/>
    </source>
</evidence>
<dbReference type="RefSeq" id="XP_028324166.1">
    <property type="nucleotide sequence ID" value="XM_028468365.1"/>
</dbReference>
<organism evidence="4 5">
    <name type="scientific">Gouania willdenowi</name>
    <name type="common">Blunt-snouted clingfish</name>
    <name type="synonym">Lepadogaster willdenowi</name>
    <dbReference type="NCBI Taxonomy" id="441366"/>
    <lineage>
        <taxon>Eukaryota</taxon>
        <taxon>Metazoa</taxon>
        <taxon>Chordata</taxon>
        <taxon>Craniata</taxon>
        <taxon>Vertebrata</taxon>
        <taxon>Euteleostomi</taxon>
        <taxon>Actinopterygii</taxon>
        <taxon>Neopterygii</taxon>
        <taxon>Teleostei</taxon>
        <taxon>Neoteleostei</taxon>
        <taxon>Acanthomorphata</taxon>
        <taxon>Ovalentaria</taxon>
        <taxon>Blenniimorphae</taxon>
        <taxon>Blenniiformes</taxon>
        <taxon>Gobiesocoidei</taxon>
        <taxon>Gobiesocidae</taxon>
        <taxon>Gobiesocinae</taxon>
        <taxon>Gouania</taxon>
    </lineage>
</organism>
<dbReference type="CTD" id="118788"/>
<feature type="region of interest" description="Disordered" evidence="2">
    <location>
        <begin position="729"/>
        <end position="795"/>
    </location>
</feature>
<dbReference type="AlphaFoldDB" id="A0A8C5I7H9"/>
<dbReference type="RefSeq" id="XP_028324165.1">
    <property type="nucleotide sequence ID" value="XM_028468364.1"/>
</dbReference>
<dbReference type="RefSeq" id="XP_028324168.1">
    <property type="nucleotide sequence ID" value="XM_028468367.1"/>
</dbReference>
<dbReference type="PANTHER" id="PTHR16267:SF12">
    <property type="entry name" value="PHOSPHOINOSITIDE 3-KINASE ADAPTER PROTEIN 1"/>
    <property type="match status" value="1"/>
</dbReference>
<protein>
    <recommendedName>
        <fullName evidence="3">DBB domain-containing protein</fullName>
    </recommendedName>
</protein>
<dbReference type="InterPro" id="IPR052446">
    <property type="entry name" value="B-cell_PI3K-Signaling_Adptrs"/>
</dbReference>
<dbReference type="InterPro" id="IPR017893">
    <property type="entry name" value="DBB_domain"/>
</dbReference>
<reference evidence="4" key="3">
    <citation type="submission" date="2025-09" db="UniProtKB">
        <authorList>
            <consortium name="Ensembl"/>
        </authorList>
    </citation>
    <scope>IDENTIFICATION</scope>
</reference>
<keyword evidence="5" id="KW-1185">Reference proteome</keyword>
<dbReference type="RefSeq" id="XP_028324169.1">
    <property type="nucleotide sequence ID" value="XM_028468368.1"/>
</dbReference>
<dbReference type="InterPro" id="IPR035897">
    <property type="entry name" value="Toll_tir_struct_dom_sf"/>
</dbReference>
<dbReference type="PROSITE" id="PS51376">
    <property type="entry name" value="DBB"/>
    <property type="match status" value="1"/>
</dbReference>
<proteinExistence type="predicted"/>
<dbReference type="GO" id="GO:0005829">
    <property type="term" value="C:cytosol"/>
    <property type="evidence" value="ECO:0007669"/>
    <property type="project" value="TreeGrafter"/>
</dbReference>
<evidence type="ECO:0000259" key="3">
    <source>
        <dbReference type="PROSITE" id="PS51376"/>
    </source>
</evidence>
<dbReference type="OrthoDB" id="8192811at2759"/>
<feature type="compositionally biased region" description="Low complexity" evidence="2">
    <location>
        <begin position="739"/>
        <end position="759"/>
    </location>
</feature>
<reference evidence="4" key="1">
    <citation type="submission" date="2020-06" db="EMBL/GenBank/DDBJ databases">
        <authorList>
            <consortium name="Wellcome Sanger Institute Data Sharing"/>
        </authorList>
    </citation>
    <scope>NUCLEOTIDE SEQUENCE [LARGE SCALE GENOMIC DNA]</scope>
</reference>
<evidence type="ECO:0000256" key="1">
    <source>
        <dbReference type="ARBA" id="ARBA00022553"/>
    </source>
</evidence>
<name>A0A8C5I7H9_GOUWI</name>
<dbReference type="GO" id="GO:0005102">
    <property type="term" value="F:signaling receptor binding"/>
    <property type="evidence" value="ECO:0007669"/>
    <property type="project" value="TreeGrafter"/>
</dbReference>
<dbReference type="Proteomes" id="UP000694680">
    <property type="component" value="Chromosome 15"/>
</dbReference>
<dbReference type="GO" id="GO:0036312">
    <property type="term" value="F:phosphatidylinositol 3-kinase regulatory subunit binding"/>
    <property type="evidence" value="ECO:0007669"/>
    <property type="project" value="TreeGrafter"/>
</dbReference>
<dbReference type="SMART" id="SM01282">
    <property type="entry name" value="DBB"/>
    <property type="match status" value="1"/>
</dbReference>
<dbReference type="InterPro" id="IPR041340">
    <property type="entry name" value="PIK3AP1_TIR"/>
</dbReference>
<feature type="region of interest" description="Disordered" evidence="2">
    <location>
        <begin position="817"/>
        <end position="841"/>
    </location>
</feature>
<feature type="region of interest" description="Disordered" evidence="2">
    <location>
        <begin position="172"/>
        <end position="198"/>
    </location>
</feature>
<evidence type="ECO:0000313" key="4">
    <source>
        <dbReference type="Ensembl" id="ENSGWIP00000055243.1"/>
    </source>
</evidence>
<dbReference type="RefSeq" id="XP_028324164.1">
    <property type="nucleotide sequence ID" value="XM_028468363.1"/>
</dbReference>
<gene>
    <name evidence="4" type="primary">pik3ap1</name>
</gene>
<dbReference type="Gene3D" id="3.40.50.10140">
    <property type="entry name" value="Toll/interleukin-1 receptor homology (TIR) domain"/>
    <property type="match status" value="1"/>
</dbReference>
<evidence type="ECO:0000256" key="2">
    <source>
        <dbReference type="SAM" id="MobiDB-lite"/>
    </source>
</evidence>
<keyword evidence="1" id="KW-0597">Phosphoprotein</keyword>
<dbReference type="Pfam" id="PF18567">
    <property type="entry name" value="TIR_3"/>
    <property type="match status" value="1"/>
</dbReference>
<feature type="compositionally biased region" description="Pro residues" evidence="2">
    <location>
        <begin position="832"/>
        <end position="841"/>
    </location>
</feature>
<accession>A0A8C5I7H9</accession>
<feature type="compositionally biased region" description="Basic and acidic residues" evidence="2">
    <location>
        <begin position="178"/>
        <end position="196"/>
    </location>
</feature>
<feature type="compositionally biased region" description="Acidic residues" evidence="2">
    <location>
        <begin position="523"/>
        <end position="549"/>
    </location>
</feature>
<dbReference type="GeneID" id="114476605"/>
<dbReference type="Pfam" id="PF14545">
    <property type="entry name" value="DBB"/>
    <property type="match status" value="1"/>
</dbReference>
<sequence>MAESTSTTATANPLADSTCELAILHTAEASEWATYLHQILKLSSKFSKSSILLYAVSTADQLHGYNFESLRSCKCIVLLLTGVLLDILCCQELQEALQRLLCPPHRVVALLCGVSEDDVMASGLTDWPKWRKLSADDEPSIYVSTIGKAFADNGQLEADHERKDAPVMQITAPSSTENQDKDTVREQANEDVKNEEPAIQGKVSSAQLTCLTVQPSRTACLAQEKLFIILTHKVNDQFTAEVEFSSEKASKRAVASIENEYTLSVTAPDMPPGLASLTLHTGQSHIGLKPVTFYTMMGEVSRWLENATDPVNFLCQAFNLTSNATETLDNMLTTSFKSKMPSTGLQLFGIGQIEEDNMSAYQRTEELPTLLHFAAKFGLNKLTSTLLHCPGALQAYSVMNKHGEYPNKLAEKSGFPHLRQFMDKYIETAAMLKTHLEDEINTDDSDVYEPMTKTSEDIMNTCSACSESIYESMIGINPDCAQDLYEEMTAGAENPKEALLRMFFQGKAHVTEVNNEDDKSENQEEEDQASVDKTVEDDDPYNFDQEDPYDTVYLDSYNPAIIRRPPAPYPRPQHKQEPEKPMTYISLVFSDKGAPQSKDLDLNYRPARPVEEPPTSTYDPYAGMKTPGQRQLVSLQERVKVGEITVNEAVLEFKAWQLNDKQRAESVRYHQENLERLRGDITRGHKAKDKSRNEIDFEISAPLQSNSSWGFSGSVNCAVYEPMPRTVTQPCPKAPPFQRGSWKSGSTSSTSSLESNRLSTHSNASSGTEPDFEEMPIKPLPPPRQPAAAPVNLPPRILPRLPERVVENMFERYTSYSTRALPQIPSHRPTDVAPPVPRRMR</sequence>
<feature type="domain" description="DBB" evidence="3">
    <location>
        <begin position="213"/>
        <end position="348"/>
    </location>
</feature>
<feature type="region of interest" description="Disordered" evidence="2">
    <location>
        <begin position="595"/>
        <end position="624"/>
    </location>
</feature>
<feature type="region of interest" description="Disordered" evidence="2">
    <location>
        <begin position="511"/>
        <end position="550"/>
    </location>
</feature>
<dbReference type="Ensembl" id="ENSGWIT00000059487.1">
    <property type="protein sequence ID" value="ENSGWIP00000055243.1"/>
    <property type="gene ID" value="ENSGWIG00000026299.1"/>
</dbReference>
<dbReference type="RefSeq" id="XP_028324163.1">
    <property type="nucleotide sequence ID" value="XM_028468362.1"/>
</dbReference>
<dbReference type="PANTHER" id="PTHR16267">
    <property type="entry name" value="BANK1/PIK3AP1 FAMILY MEMBER"/>
    <property type="match status" value="1"/>
</dbReference>
<reference evidence="4" key="2">
    <citation type="submission" date="2025-08" db="UniProtKB">
        <authorList>
            <consortium name="Ensembl"/>
        </authorList>
    </citation>
    <scope>IDENTIFICATION</scope>
</reference>